<evidence type="ECO:0000313" key="13">
    <source>
        <dbReference type="Proteomes" id="UP000652567"/>
    </source>
</evidence>
<evidence type="ECO:0000256" key="9">
    <source>
        <dbReference type="ARBA" id="ARBA00023098"/>
    </source>
</evidence>
<dbReference type="SUPFAM" id="SSF53756">
    <property type="entry name" value="UDP-Glycosyltransferase/glycogen phosphorylase"/>
    <property type="match status" value="1"/>
</dbReference>
<name>A0A928V5E7_9GAMM</name>
<dbReference type="EC" id="2.4.1.182" evidence="3 11"/>
<dbReference type="InterPro" id="IPR003835">
    <property type="entry name" value="Glyco_trans_19"/>
</dbReference>
<evidence type="ECO:0000256" key="1">
    <source>
        <dbReference type="ARBA" id="ARBA00002056"/>
    </source>
</evidence>
<keyword evidence="6 11" id="KW-0441">Lipid A biosynthesis</keyword>
<keyword evidence="5 11" id="KW-0444">Lipid biosynthesis</keyword>
<evidence type="ECO:0000256" key="2">
    <source>
        <dbReference type="ARBA" id="ARBA00007868"/>
    </source>
</evidence>
<dbReference type="EMBL" id="PRDL01000001">
    <property type="protein sequence ID" value="MBE8716942.1"/>
    <property type="molecule type" value="Genomic_DNA"/>
</dbReference>
<dbReference type="PANTHER" id="PTHR30372:SF4">
    <property type="entry name" value="LIPID-A-DISACCHARIDE SYNTHASE, MITOCHONDRIAL-RELATED"/>
    <property type="match status" value="1"/>
</dbReference>
<dbReference type="GO" id="GO:0005543">
    <property type="term" value="F:phospholipid binding"/>
    <property type="evidence" value="ECO:0007669"/>
    <property type="project" value="TreeGrafter"/>
</dbReference>
<evidence type="ECO:0000256" key="5">
    <source>
        <dbReference type="ARBA" id="ARBA00022516"/>
    </source>
</evidence>
<reference evidence="12" key="1">
    <citation type="submission" date="2018-07" db="EMBL/GenBank/DDBJ databases">
        <title>Genome assembly of strain Ka43.</title>
        <authorList>
            <person name="Kukolya J."/>
            <person name="Nagy I."/>
            <person name="Horvath B."/>
            <person name="Toth A."/>
        </authorList>
    </citation>
    <scope>NUCLEOTIDE SEQUENCE</scope>
    <source>
        <strain evidence="12">KB43</strain>
    </source>
</reference>
<comment type="pathway">
    <text evidence="11">Bacterial outer membrane biogenesis; LPS lipid A biosynthesis.</text>
</comment>
<gene>
    <name evidence="11" type="primary">lpxB</name>
    <name evidence="12" type="ORF">C4F51_07025</name>
</gene>
<keyword evidence="13" id="KW-1185">Reference proteome</keyword>
<keyword evidence="7 11" id="KW-0328">Glycosyltransferase</keyword>
<dbReference type="Proteomes" id="UP000652567">
    <property type="component" value="Unassembled WGS sequence"/>
</dbReference>
<evidence type="ECO:0000313" key="12">
    <source>
        <dbReference type="EMBL" id="MBE8716942.1"/>
    </source>
</evidence>
<dbReference type="GO" id="GO:0008915">
    <property type="term" value="F:lipid-A-disaccharide synthase activity"/>
    <property type="evidence" value="ECO:0007669"/>
    <property type="project" value="UniProtKB-UniRule"/>
</dbReference>
<comment type="caution">
    <text evidence="12">The sequence shown here is derived from an EMBL/GenBank/DDBJ whole genome shotgun (WGS) entry which is preliminary data.</text>
</comment>
<sequence>MLLLNLWNHRPAVLSADGGFVTARLRIGIVVGEASGDILGAALMNSLRKRFPDAEFCGIGGPRMLALGFESFFPQDRLAVMGLVEPLKRLPELLRIRRFLIEHFIENPPAVFIGVDSPDFNLTIEEKLKAAGIATVHYVSPSVWAWRQKRIVKIARSVDLMLTLLPFEAEFYQKNHVPVEFVGHHLADEIPLDIDQKAAREQFHIPENARVIALLPGSRHNEVEMLGDLFLQTASLCFKRDPSLRFIIPAANPDRYRQLHLLLDDYAELPIQLVQGQSQQVMIAADALLIASGTTALEAMLLKRPMVIAYRLAWMSWAILSRMIKTPFVGLPNLLAGRLMVPELLQDNATPEKMTNALMHYFDFPEQAETLKLEFYRMHEQLRRDASERAADAVAALVRARQPIAEIEHA</sequence>
<evidence type="ECO:0000256" key="8">
    <source>
        <dbReference type="ARBA" id="ARBA00022679"/>
    </source>
</evidence>
<dbReference type="PANTHER" id="PTHR30372">
    <property type="entry name" value="LIPID-A-DISACCHARIDE SYNTHASE"/>
    <property type="match status" value="1"/>
</dbReference>
<organism evidence="12 13">
    <name type="scientific">Cellvibrio polysaccharolyticus</name>
    <dbReference type="NCBI Taxonomy" id="2082724"/>
    <lineage>
        <taxon>Bacteria</taxon>
        <taxon>Pseudomonadati</taxon>
        <taxon>Pseudomonadota</taxon>
        <taxon>Gammaproteobacteria</taxon>
        <taxon>Cellvibrionales</taxon>
        <taxon>Cellvibrionaceae</taxon>
        <taxon>Cellvibrio</taxon>
    </lineage>
</organism>
<comment type="similarity">
    <text evidence="2 11">Belongs to the LpxB family.</text>
</comment>
<keyword evidence="9 11" id="KW-0443">Lipid metabolism</keyword>
<evidence type="ECO:0000256" key="11">
    <source>
        <dbReference type="HAMAP-Rule" id="MF_00392"/>
    </source>
</evidence>
<dbReference type="GO" id="GO:0009245">
    <property type="term" value="P:lipid A biosynthetic process"/>
    <property type="evidence" value="ECO:0007669"/>
    <property type="project" value="UniProtKB-UniRule"/>
</dbReference>
<protein>
    <recommendedName>
        <fullName evidence="4 11">Lipid-A-disaccharide synthase</fullName>
        <ecNumber evidence="3 11">2.4.1.182</ecNumber>
    </recommendedName>
</protein>
<dbReference type="GO" id="GO:0016020">
    <property type="term" value="C:membrane"/>
    <property type="evidence" value="ECO:0007669"/>
    <property type="project" value="GOC"/>
</dbReference>
<dbReference type="AlphaFoldDB" id="A0A928V5E7"/>
<comment type="catalytic activity">
    <reaction evidence="10 11">
        <text>a lipid X + a UDP-2-N,3-O-bis[(3R)-3-hydroxyacyl]-alpha-D-glucosamine = a lipid A disaccharide + UDP + H(+)</text>
        <dbReference type="Rhea" id="RHEA:67828"/>
        <dbReference type="ChEBI" id="CHEBI:15378"/>
        <dbReference type="ChEBI" id="CHEBI:58223"/>
        <dbReference type="ChEBI" id="CHEBI:137748"/>
        <dbReference type="ChEBI" id="CHEBI:176338"/>
        <dbReference type="ChEBI" id="CHEBI:176343"/>
        <dbReference type="EC" id="2.4.1.182"/>
    </reaction>
</comment>
<evidence type="ECO:0000256" key="4">
    <source>
        <dbReference type="ARBA" id="ARBA00020902"/>
    </source>
</evidence>
<comment type="function">
    <text evidence="1 11">Condensation of UDP-2,3-diacylglucosamine and 2,3-diacylglucosamine-1-phosphate to form lipid A disaccharide, a precursor of lipid A, a phosphorylated glycolipid that anchors the lipopolysaccharide to the outer membrane of the cell.</text>
</comment>
<accession>A0A928V5E7</accession>
<proteinExistence type="inferred from homology"/>
<evidence type="ECO:0000256" key="6">
    <source>
        <dbReference type="ARBA" id="ARBA00022556"/>
    </source>
</evidence>
<dbReference type="NCBIfam" id="TIGR00215">
    <property type="entry name" value="lpxB"/>
    <property type="match status" value="1"/>
</dbReference>
<evidence type="ECO:0000256" key="10">
    <source>
        <dbReference type="ARBA" id="ARBA00048975"/>
    </source>
</evidence>
<evidence type="ECO:0000256" key="3">
    <source>
        <dbReference type="ARBA" id="ARBA00012687"/>
    </source>
</evidence>
<dbReference type="Pfam" id="PF02684">
    <property type="entry name" value="LpxB"/>
    <property type="match status" value="1"/>
</dbReference>
<dbReference type="HAMAP" id="MF_00392">
    <property type="entry name" value="LpxB"/>
    <property type="match status" value="1"/>
</dbReference>
<evidence type="ECO:0000256" key="7">
    <source>
        <dbReference type="ARBA" id="ARBA00022676"/>
    </source>
</evidence>
<keyword evidence="8 11" id="KW-0808">Transferase</keyword>